<sequence length="45" mass="4843">IFLEKGVLATNAQLVERACKLGELAGRTIATAADAREILHLTKHV</sequence>
<dbReference type="GO" id="GO:0043720">
    <property type="term" value="F:3-keto-5-aminohexanoate cleavage activity"/>
    <property type="evidence" value="ECO:0007669"/>
    <property type="project" value="InterPro"/>
</dbReference>
<dbReference type="Pfam" id="PF05853">
    <property type="entry name" value="BKACE"/>
    <property type="match status" value="1"/>
</dbReference>
<proteinExistence type="predicted"/>
<protein>
    <submittedName>
        <fullName evidence="1">3-keto-5-aminohexanoate cleavage enzyme</fullName>
    </submittedName>
</protein>
<reference evidence="1 2" key="1">
    <citation type="submission" date="2018-04" db="EMBL/GenBank/DDBJ databases">
        <title>Genomic Encyclopedia of Type Strains, Phase IV (KMG-IV): sequencing the most valuable type-strain genomes for metagenomic binning, comparative biology and taxonomic classification.</title>
        <authorList>
            <person name="Goeker M."/>
        </authorList>
    </citation>
    <scope>NUCLEOTIDE SEQUENCE [LARGE SCALE GENOMIC DNA]</scope>
    <source>
        <strain evidence="1 2">DSM 26588</strain>
    </source>
</reference>
<dbReference type="AlphaFoldDB" id="A0A2U1BBU9"/>
<dbReference type="InterPro" id="IPR008567">
    <property type="entry name" value="BKACE"/>
</dbReference>
<organism evidence="1 2">
    <name type="scientific">Intestinimonas butyriciproducens</name>
    <dbReference type="NCBI Taxonomy" id="1297617"/>
    <lineage>
        <taxon>Bacteria</taxon>
        <taxon>Bacillati</taxon>
        <taxon>Bacillota</taxon>
        <taxon>Clostridia</taxon>
        <taxon>Eubacteriales</taxon>
        <taxon>Intestinimonas</taxon>
    </lineage>
</organism>
<evidence type="ECO:0000313" key="1">
    <source>
        <dbReference type="EMBL" id="PVY46067.1"/>
    </source>
</evidence>
<dbReference type="InterPro" id="IPR013785">
    <property type="entry name" value="Aldolase_TIM"/>
</dbReference>
<dbReference type="Proteomes" id="UP000245778">
    <property type="component" value="Unassembled WGS sequence"/>
</dbReference>
<gene>
    <name evidence="1" type="ORF">C7373_1211</name>
</gene>
<name>A0A2U1BBU9_9FIRM</name>
<evidence type="ECO:0000313" key="2">
    <source>
        <dbReference type="Proteomes" id="UP000245778"/>
    </source>
</evidence>
<feature type="non-terminal residue" evidence="1">
    <location>
        <position position="1"/>
    </location>
</feature>
<dbReference type="EMBL" id="QEKK01000021">
    <property type="protein sequence ID" value="PVY46067.1"/>
    <property type="molecule type" value="Genomic_DNA"/>
</dbReference>
<dbReference type="Gene3D" id="3.20.20.70">
    <property type="entry name" value="Aldolase class I"/>
    <property type="match status" value="1"/>
</dbReference>
<comment type="caution">
    <text evidence="1">The sequence shown here is derived from an EMBL/GenBank/DDBJ whole genome shotgun (WGS) entry which is preliminary data.</text>
</comment>
<accession>A0A2U1BBU9</accession>